<evidence type="ECO:0000313" key="6">
    <source>
        <dbReference type="Proteomes" id="UP001344251"/>
    </source>
</evidence>
<dbReference type="PANTHER" id="PTHR14084">
    <property type="entry name" value="KYNURENINASE"/>
    <property type="match status" value="1"/>
</dbReference>
<comment type="pathway">
    <text evidence="4">Amino-acid degradation; L-kynurenine degradation; L-alanine and anthranilate from L-kynurenine: step 1/1.</text>
</comment>
<gene>
    <name evidence="5" type="ORF">OG863_30420</name>
</gene>
<accession>A0ABZ1FQW8</accession>
<dbReference type="Gene3D" id="3.90.1150.10">
    <property type="entry name" value="Aspartate Aminotransferase, domain 1"/>
    <property type="match status" value="1"/>
</dbReference>
<dbReference type="Proteomes" id="UP001344251">
    <property type="component" value="Chromosome"/>
</dbReference>
<dbReference type="InterPro" id="IPR015421">
    <property type="entry name" value="PyrdxlP-dep_Trfase_major"/>
</dbReference>
<keyword evidence="3 4" id="KW-0663">Pyridoxal phosphate</keyword>
<keyword evidence="5" id="KW-0032">Aminotransferase</keyword>
<comment type="cofactor">
    <cofactor evidence="4">
        <name>pyridoxal 5'-phosphate</name>
        <dbReference type="ChEBI" id="CHEBI:597326"/>
    </cofactor>
</comment>
<dbReference type="EMBL" id="CP109106">
    <property type="protein sequence ID" value="WSB71918.1"/>
    <property type="molecule type" value="Genomic_DNA"/>
</dbReference>
<keyword evidence="2 4" id="KW-0378">Hydrolase</keyword>
<evidence type="ECO:0000256" key="4">
    <source>
        <dbReference type="PIRNR" id="PIRNR038800"/>
    </source>
</evidence>
<dbReference type="EC" id="3.7.1.3" evidence="4"/>
<comment type="catalytic activity">
    <reaction evidence="4">
        <text>3-hydroxy-L-kynurenine + H2O = 3-hydroxyanthranilate + L-alanine + H(+)</text>
        <dbReference type="Rhea" id="RHEA:25143"/>
        <dbReference type="ChEBI" id="CHEBI:15377"/>
        <dbReference type="ChEBI" id="CHEBI:15378"/>
        <dbReference type="ChEBI" id="CHEBI:36559"/>
        <dbReference type="ChEBI" id="CHEBI:57972"/>
        <dbReference type="ChEBI" id="CHEBI:58125"/>
        <dbReference type="EC" id="3.7.1.3"/>
    </reaction>
</comment>
<sequence>MTAPEGGQAALRRAARRARRLDARDPLAPFLGRFAPVPDGRLFLDSSSLGRLPAATPELLDRVVRGDWGDRLAQGRAPWRDLPQRIGDRTAKAVLGALPGEVVAADCTSVNLYKLTVAALEARRGRRTVVVDDDNSPTDRYVVAGVAAEHERALRTVHTHPETGLDMETLRAAVDEDVAVVVLSLVSHRSGALLDMAEVHGIAHAQGALVLWDLSHAVGAVDLQLAATGADMAVAATYKHLMAGPGCPALLYVRRDLQPYAAQPVHGWYGHREQLAGAVPYDPDPSVRRFLTGTPPALSLAAAEPALDLLAEAGMAAVRAKSRALTGFLTELAGAALEPYGLRPAGPADPERRGAHVAYRHPRAGELVAALAGAGLFVDHVPPDRVRLSPGPLSTRFADVLEAVRRFREVLSGSDPAGVAGGTGEWGV</sequence>
<dbReference type="SUPFAM" id="SSF53383">
    <property type="entry name" value="PLP-dependent transferases"/>
    <property type="match status" value="1"/>
</dbReference>
<evidence type="ECO:0000256" key="2">
    <source>
        <dbReference type="ARBA" id="ARBA00022801"/>
    </source>
</evidence>
<comment type="subunit">
    <text evidence="4">Homodimer.</text>
</comment>
<comment type="similarity">
    <text evidence="4">Belongs to the kynureninase family.</text>
</comment>
<dbReference type="PANTHER" id="PTHR14084:SF0">
    <property type="entry name" value="KYNURENINASE"/>
    <property type="match status" value="1"/>
</dbReference>
<keyword evidence="6" id="KW-1185">Reference proteome</keyword>
<keyword evidence="1 4" id="KW-0662">Pyridine nucleotide biosynthesis</keyword>
<evidence type="ECO:0000256" key="3">
    <source>
        <dbReference type="ARBA" id="ARBA00022898"/>
    </source>
</evidence>
<dbReference type="Pfam" id="PF22580">
    <property type="entry name" value="KYNU_C"/>
    <property type="match status" value="1"/>
</dbReference>
<evidence type="ECO:0000313" key="5">
    <source>
        <dbReference type="EMBL" id="WSB71918.1"/>
    </source>
</evidence>
<dbReference type="GO" id="GO:0008483">
    <property type="term" value="F:transaminase activity"/>
    <property type="evidence" value="ECO:0007669"/>
    <property type="project" value="UniProtKB-KW"/>
</dbReference>
<comment type="function">
    <text evidence="4">Catalyzes the cleavage of L-kynurenine (L-Kyn) and L-3-hydroxykynurenine (L-3OHKyn) into anthranilic acid (AA) and 3-hydroxyanthranilic acid (3-OHAA), respectively.</text>
</comment>
<name>A0ABZ1FQW8_9ACTN</name>
<reference evidence="5 6" key="1">
    <citation type="submission" date="2022-10" db="EMBL/GenBank/DDBJ databases">
        <title>The complete genomes of actinobacterial strains from the NBC collection.</title>
        <authorList>
            <person name="Joergensen T.S."/>
            <person name="Alvarez Arevalo M."/>
            <person name="Sterndorff E.B."/>
            <person name="Faurdal D."/>
            <person name="Vuksanovic O."/>
            <person name="Mourched A.-S."/>
            <person name="Charusanti P."/>
            <person name="Shaw S."/>
            <person name="Blin K."/>
            <person name="Weber T."/>
        </authorList>
    </citation>
    <scope>NUCLEOTIDE SEQUENCE [LARGE SCALE GENOMIC DNA]</scope>
    <source>
        <strain evidence="5 6">NBC 01774</strain>
    </source>
</reference>
<proteinExistence type="inferred from homology"/>
<dbReference type="InterPro" id="IPR015424">
    <property type="entry name" value="PyrdxlP-dep_Trfase"/>
</dbReference>
<dbReference type="InterPro" id="IPR010111">
    <property type="entry name" value="Kynureninase"/>
</dbReference>
<comment type="pathway">
    <text evidence="4">Cofactor biosynthesis; NAD(+) biosynthesis; quinolinate from L-kynurenine: step 2/3.</text>
</comment>
<dbReference type="Gene3D" id="3.40.640.10">
    <property type="entry name" value="Type I PLP-dependent aspartate aminotransferase-like (Major domain)"/>
    <property type="match status" value="1"/>
</dbReference>
<protein>
    <recommendedName>
        <fullName evidence="4">Kynureninase</fullName>
        <ecNumber evidence="4">3.7.1.3</ecNumber>
    </recommendedName>
</protein>
<evidence type="ECO:0000256" key="1">
    <source>
        <dbReference type="ARBA" id="ARBA00022642"/>
    </source>
</evidence>
<dbReference type="InterPro" id="IPR015422">
    <property type="entry name" value="PyrdxlP-dep_Trfase_small"/>
</dbReference>
<keyword evidence="5" id="KW-0808">Transferase</keyword>
<dbReference type="PIRSF" id="PIRSF038800">
    <property type="entry name" value="KYNU"/>
    <property type="match status" value="1"/>
</dbReference>
<dbReference type="RefSeq" id="WP_326621559.1">
    <property type="nucleotide sequence ID" value="NZ_CP109106.1"/>
</dbReference>
<comment type="catalytic activity">
    <reaction evidence="4">
        <text>L-kynurenine + H2O = anthranilate + L-alanine + H(+)</text>
        <dbReference type="Rhea" id="RHEA:16813"/>
        <dbReference type="ChEBI" id="CHEBI:15377"/>
        <dbReference type="ChEBI" id="CHEBI:15378"/>
        <dbReference type="ChEBI" id="CHEBI:16567"/>
        <dbReference type="ChEBI" id="CHEBI:57959"/>
        <dbReference type="ChEBI" id="CHEBI:57972"/>
        <dbReference type="EC" id="3.7.1.3"/>
    </reaction>
</comment>
<organism evidence="5 6">
    <name type="scientific">Streptomyces decoyicus</name>
    <dbReference type="NCBI Taxonomy" id="249567"/>
    <lineage>
        <taxon>Bacteria</taxon>
        <taxon>Bacillati</taxon>
        <taxon>Actinomycetota</taxon>
        <taxon>Actinomycetes</taxon>
        <taxon>Kitasatosporales</taxon>
        <taxon>Streptomycetaceae</taxon>
        <taxon>Streptomyces</taxon>
    </lineage>
</organism>